<dbReference type="EMBL" id="JAEHFQ010000010">
    <property type="protein sequence ID" value="MBM0634960.1"/>
    <property type="molecule type" value="Genomic_DNA"/>
</dbReference>
<dbReference type="InterPro" id="IPR022477">
    <property type="entry name" value="Spore_YqfC"/>
</dbReference>
<dbReference type="RefSeq" id="WP_029517796.1">
    <property type="nucleotide sequence ID" value="NZ_ALJV01000187.1"/>
</dbReference>
<dbReference type="Pfam" id="PF07873">
    <property type="entry name" value="YabP"/>
    <property type="match status" value="1"/>
</dbReference>
<accession>A0A074L858</accession>
<dbReference type="Proteomes" id="UP000650605">
    <property type="component" value="Unassembled WGS sequence"/>
</dbReference>
<dbReference type="AlphaFoldDB" id="A0A074L858"/>
<dbReference type="InterPro" id="IPR038705">
    <property type="entry name" value="YabP_sf"/>
</dbReference>
<protein>
    <submittedName>
        <fullName evidence="1">Sporulation protein YqfC</fullName>
    </submittedName>
</protein>
<name>A0A074L858_PAEPO</name>
<dbReference type="NCBIfam" id="TIGR02856">
    <property type="entry name" value="spore_yqfC"/>
    <property type="match status" value="1"/>
</dbReference>
<sequence length="97" mass="10940">MSRMSRKLRKWASETLELPQDILFDLPRLTLIGSRQLYVENHRGVVDFTPDQLVLALAQGRLRVSGHDLVITSILPEQVSVEGHITDIQMEGTEEGS</sequence>
<proteinExistence type="predicted"/>
<gene>
    <name evidence="1" type="primary">yqfC</name>
    <name evidence="1" type="ORF">JDW19_17770</name>
</gene>
<comment type="caution">
    <text evidence="1">The sequence shown here is derived from an EMBL/GenBank/DDBJ whole genome shotgun (WGS) entry which is preliminary data.</text>
</comment>
<evidence type="ECO:0000313" key="2">
    <source>
        <dbReference type="Proteomes" id="UP000650605"/>
    </source>
</evidence>
<dbReference type="Gene3D" id="2.60.40.2000">
    <property type="match status" value="1"/>
</dbReference>
<reference evidence="1" key="1">
    <citation type="submission" date="2020-12" db="EMBL/GenBank/DDBJ databases">
        <title>Paenibacillus polymyxa LMG 27872: a double-edged sword.</title>
        <authorList>
            <person name="Langendries S."/>
            <person name="Garcia Mendez S."/>
            <person name="Beirinckx S."/>
            <person name="Viaene T."/>
            <person name="Baeyen S."/>
            <person name="Goeminne G."/>
            <person name="Willems A."/>
            <person name="Debode J."/>
            <person name="Goormachtig S."/>
        </authorList>
    </citation>
    <scope>NUCLEOTIDE SEQUENCE</scope>
    <source>
        <strain evidence="1">LMG 27872</strain>
    </source>
</reference>
<evidence type="ECO:0000313" key="1">
    <source>
        <dbReference type="EMBL" id="MBM0634960.1"/>
    </source>
</evidence>
<dbReference type="InterPro" id="IPR022476">
    <property type="entry name" value="Spore_YabP/YqfC"/>
</dbReference>
<organism evidence="1 2">
    <name type="scientific">Paenibacillus polymyxa</name>
    <name type="common">Bacillus polymyxa</name>
    <dbReference type="NCBI Taxonomy" id="1406"/>
    <lineage>
        <taxon>Bacteria</taxon>
        <taxon>Bacillati</taxon>
        <taxon>Bacillota</taxon>
        <taxon>Bacilli</taxon>
        <taxon>Bacillales</taxon>
        <taxon>Paenibacillaceae</taxon>
        <taxon>Paenibacillus</taxon>
    </lineage>
</organism>